<organism evidence="1 2">
    <name type="scientific">Rhizobium rhizogenes NBRC 13257</name>
    <dbReference type="NCBI Taxonomy" id="1220581"/>
    <lineage>
        <taxon>Bacteria</taxon>
        <taxon>Pseudomonadati</taxon>
        <taxon>Pseudomonadota</taxon>
        <taxon>Alphaproteobacteria</taxon>
        <taxon>Hyphomicrobiales</taxon>
        <taxon>Rhizobiaceae</taxon>
        <taxon>Rhizobium/Agrobacterium group</taxon>
        <taxon>Rhizobium</taxon>
    </lineage>
</organism>
<dbReference type="Proteomes" id="UP000026941">
    <property type="component" value="Unassembled WGS sequence"/>
</dbReference>
<sequence length="65" mass="7265">MPHAIMGIALMEENLIVVPQIEAGKILIVVRWLIQCVMEEHWPYSYYVVTAEALSGTTKKAAGCF</sequence>
<dbReference type="AlphaFoldDB" id="A0AA87Q4T8"/>
<dbReference type="EMBL" id="BAYX01000012">
    <property type="protein sequence ID" value="GAJ95535.1"/>
    <property type="molecule type" value="Genomic_DNA"/>
</dbReference>
<gene>
    <name evidence="1" type="ORF">RRH01S_12_00920</name>
</gene>
<protein>
    <submittedName>
        <fullName evidence="1">Uncharacterized protein</fullName>
    </submittedName>
</protein>
<evidence type="ECO:0000313" key="1">
    <source>
        <dbReference type="EMBL" id="GAJ95535.1"/>
    </source>
</evidence>
<accession>A0AA87Q4T8</accession>
<reference evidence="1 2" key="1">
    <citation type="submission" date="2014-05" db="EMBL/GenBank/DDBJ databases">
        <title>Whole genome shotgun sequence of Rhizobium rhizogenes NBRC 13257.</title>
        <authorList>
            <person name="Katano-Makiyama Y."/>
            <person name="Hosoyama A."/>
            <person name="Hashimoto M."/>
            <person name="Hosoyama Y."/>
            <person name="Noguchi M."/>
            <person name="Tsuchikane K."/>
            <person name="Kimura A."/>
            <person name="Ohji S."/>
            <person name="Ichikawa N."/>
            <person name="Yamazoe A."/>
            <person name="Fujita N."/>
        </authorList>
    </citation>
    <scope>NUCLEOTIDE SEQUENCE [LARGE SCALE GENOMIC DNA]</scope>
    <source>
        <strain evidence="1 2">NBRC 13257</strain>
    </source>
</reference>
<name>A0AA87Q4T8_RHIRH</name>
<evidence type="ECO:0000313" key="2">
    <source>
        <dbReference type="Proteomes" id="UP000026941"/>
    </source>
</evidence>
<proteinExistence type="predicted"/>
<comment type="caution">
    <text evidence="1">The sequence shown here is derived from an EMBL/GenBank/DDBJ whole genome shotgun (WGS) entry which is preliminary data.</text>
</comment>